<dbReference type="Gene3D" id="3.40.30.120">
    <property type="match status" value="1"/>
</dbReference>
<keyword evidence="2" id="KW-0285">Flavoprotein</keyword>
<evidence type="ECO:0000259" key="5">
    <source>
        <dbReference type="Pfam" id="PF01494"/>
    </source>
</evidence>
<dbReference type="Gene3D" id="3.30.70.2450">
    <property type="match status" value="1"/>
</dbReference>
<dbReference type="EMBL" id="CP048882">
    <property type="protein sequence ID" value="QPP06033.1"/>
    <property type="molecule type" value="Genomic_DNA"/>
</dbReference>
<keyword evidence="7" id="KW-1185">Reference proteome</keyword>
<comment type="cofactor">
    <cofactor evidence="1">
        <name>FAD</name>
        <dbReference type="ChEBI" id="CHEBI:57692"/>
    </cofactor>
</comment>
<dbReference type="PRINTS" id="PR00420">
    <property type="entry name" value="RNGMNOXGNASE"/>
</dbReference>
<evidence type="ECO:0000313" key="7">
    <source>
        <dbReference type="Proteomes" id="UP000595046"/>
    </source>
</evidence>
<protein>
    <recommendedName>
        <fullName evidence="5">FAD-binding domain-containing protein</fullName>
    </recommendedName>
</protein>
<evidence type="ECO:0000256" key="2">
    <source>
        <dbReference type="ARBA" id="ARBA00022630"/>
    </source>
</evidence>
<dbReference type="InterPro" id="IPR002938">
    <property type="entry name" value="FAD-bd"/>
</dbReference>
<evidence type="ECO:0000313" key="6">
    <source>
        <dbReference type="EMBL" id="QPP06033.1"/>
    </source>
</evidence>
<dbReference type="InterPro" id="IPR050641">
    <property type="entry name" value="RIFMO-like"/>
</dbReference>
<dbReference type="PANTHER" id="PTHR43004">
    <property type="entry name" value="TRK SYSTEM POTASSIUM UPTAKE PROTEIN"/>
    <property type="match status" value="1"/>
</dbReference>
<feature type="compositionally biased region" description="Basic and acidic residues" evidence="4">
    <location>
        <begin position="413"/>
        <end position="423"/>
    </location>
</feature>
<dbReference type="KEGG" id="sbat:G4Z16_06045"/>
<sequence length="509" mass="54540">MGAHVNAPTVIVAGAGPTGLTLACGLAAAGVPVRVIDSAQEPAKTSRALGLQPRGSEVLDRLGALEDLPESSIHIRQVITHVDGRPVARLKVGNPTRLVTRPGLLISQSEVEARLRRRLHALGVEVEWGQELITAAQDAEGVTVEAAGGPVRAQWLVGCDGAHSRVRRAAGIDFPGVAVIERFLLADIRASLPLPRDAASVWLRGEQMCGVFPLPGNTWRVMAPAPAGISGELDPDGLLKVLTGLLQEEAKLDSVPVQEALWTSTFRIHRRLASTYRKGRILLAGDAAHIHSPLGGQGLNTGLGDAENLAWKLVLVASGQAEEDLLETYQAERRPIAREVLESTSAMTRVVTGQSAPARALRDHLLVPLMNRPAVQRLIWKQASQLKISYRGGPLAHRALRRWTSRGPQPGDRVPDLDCSKDDGSKTRLHAELGARWALLMPPTGAADCLALTHRRLGGTDKIAALTPSKPLGPHVMLVRPDAHLAWRGTSVTGLNKWLTRALGVEDAR</sequence>
<gene>
    <name evidence="6" type="ORF">G4Z16_06045</name>
</gene>
<keyword evidence="3" id="KW-0274">FAD</keyword>
<proteinExistence type="predicted"/>
<evidence type="ECO:0000256" key="1">
    <source>
        <dbReference type="ARBA" id="ARBA00001974"/>
    </source>
</evidence>
<accession>A0A7T1T435</accession>
<dbReference type="Proteomes" id="UP000595046">
    <property type="component" value="Chromosome"/>
</dbReference>
<dbReference type="SUPFAM" id="SSF51905">
    <property type="entry name" value="FAD/NAD(P)-binding domain"/>
    <property type="match status" value="1"/>
</dbReference>
<dbReference type="InterPro" id="IPR036188">
    <property type="entry name" value="FAD/NAD-bd_sf"/>
</dbReference>
<feature type="region of interest" description="Disordered" evidence="4">
    <location>
        <begin position="404"/>
        <end position="423"/>
    </location>
</feature>
<dbReference type="AlphaFoldDB" id="A0A7T1T435"/>
<reference evidence="7" key="1">
    <citation type="submission" date="2020-02" db="EMBL/GenBank/DDBJ databases">
        <title>Streptomyces sp. ASO4wet.</title>
        <authorList>
            <person name="Risdian C."/>
            <person name="Landwehr W."/>
            <person name="Schupp P."/>
            <person name="Wink J."/>
        </authorList>
    </citation>
    <scope>NUCLEOTIDE SEQUENCE [LARGE SCALE GENOMIC DNA]</scope>
    <source>
        <strain evidence="7">ASO4wet</strain>
    </source>
</reference>
<organism evidence="6 7">
    <name type="scientific">Streptomyces bathyalis</name>
    <dbReference type="NCBI Taxonomy" id="2710756"/>
    <lineage>
        <taxon>Bacteria</taxon>
        <taxon>Bacillati</taxon>
        <taxon>Actinomycetota</taxon>
        <taxon>Actinomycetes</taxon>
        <taxon>Kitasatosporales</taxon>
        <taxon>Streptomycetaceae</taxon>
        <taxon>Streptomyces</taxon>
    </lineage>
</organism>
<dbReference type="Gene3D" id="3.50.50.60">
    <property type="entry name" value="FAD/NAD(P)-binding domain"/>
    <property type="match status" value="1"/>
</dbReference>
<dbReference type="PANTHER" id="PTHR43004:SF19">
    <property type="entry name" value="BINDING MONOOXYGENASE, PUTATIVE (JCVI)-RELATED"/>
    <property type="match status" value="1"/>
</dbReference>
<dbReference type="GO" id="GO:0016709">
    <property type="term" value="F:oxidoreductase activity, acting on paired donors, with incorporation or reduction of molecular oxygen, NAD(P)H as one donor, and incorporation of one atom of oxygen"/>
    <property type="evidence" value="ECO:0007669"/>
    <property type="project" value="UniProtKB-ARBA"/>
</dbReference>
<name>A0A7T1T435_9ACTN</name>
<dbReference type="Pfam" id="PF01494">
    <property type="entry name" value="FAD_binding_3"/>
    <property type="match status" value="1"/>
</dbReference>
<evidence type="ECO:0000256" key="3">
    <source>
        <dbReference type="ARBA" id="ARBA00022827"/>
    </source>
</evidence>
<dbReference type="Pfam" id="PF21274">
    <property type="entry name" value="Rng_hyd_C"/>
    <property type="match status" value="1"/>
</dbReference>
<dbReference type="GO" id="GO:0071949">
    <property type="term" value="F:FAD binding"/>
    <property type="evidence" value="ECO:0007669"/>
    <property type="project" value="InterPro"/>
</dbReference>
<evidence type="ECO:0000256" key="4">
    <source>
        <dbReference type="SAM" id="MobiDB-lite"/>
    </source>
</evidence>
<feature type="domain" description="FAD-binding" evidence="5">
    <location>
        <begin position="9"/>
        <end position="343"/>
    </location>
</feature>